<accession>A0A915I0V3</accession>
<proteinExistence type="predicted"/>
<dbReference type="AlphaFoldDB" id="A0A915I0V3"/>
<keyword evidence="1" id="KW-1185">Reference proteome</keyword>
<reference evidence="2" key="1">
    <citation type="submission" date="2022-11" db="UniProtKB">
        <authorList>
            <consortium name="WormBaseParasite"/>
        </authorList>
    </citation>
    <scope>IDENTIFICATION</scope>
</reference>
<sequence>MDRAIEETREIEISKQIDSMKATLETLALKELPYWEQFHLEITLLGIAHLGIAQLGIRSPGKFVRPFSFET</sequence>
<dbReference type="WBParaSite" id="nRc.2.0.1.t07329-RA">
    <property type="protein sequence ID" value="nRc.2.0.1.t07329-RA"/>
    <property type="gene ID" value="nRc.2.0.1.g07329"/>
</dbReference>
<dbReference type="Proteomes" id="UP000887565">
    <property type="component" value="Unplaced"/>
</dbReference>
<evidence type="ECO:0000313" key="2">
    <source>
        <dbReference type="WBParaSite" id="nRc.2.0.1.t07329-RA"/>
    </source>
</evidence>
<name>A0A915I0V3_ROMCU</name>
<organism evidence="1 2">
    <name type="scientific">Romanomermis culicivorax</name>
    <name type="common">Nematode worm</name>
    <dbReference type="NCBI Taxonomy" id="13658"/>
    <lineage>
        <taxon>Eukaryota</taxon>
        <taxon>Metazoa</taxon>
        <taxon>Ecdysozoa</taxon>
        <taxon>Nematoda</taxon>
        <taxon>Enoplea</taxon>
        <taxon>Dorylaimia</taxon>
        <taxon>Mermithida</taxon>
        <taxon>Mermithoidea</taxon>
        <taxon>Mermithidae</taxon>
        <taxon>Romanomermis</taxon>
    </lineage>
</organism>
<evidence type="ECO:0000313" key="1">
    <source>
        <dbReference type="Proteomes" id="UP000887565"/>
    </source>
</evidence>
<protein>
    <submittedName>
        <fullName evidence="2">Uncharacterized protein</fullName>
    </submittedName>
</protein>